<evidence type="ECO:0000313" key="1">
    <source>
        <dbReference type="EMBL" id="HGQ55117.1"/>
    </source>
</evidence>
<name>A0A7V4FE87_UNCW3</name>
<dbReference type="InterPro" id="IPR026444">
    <property type="entry name" value="Secre_tail"/>
</dbReference>
<accession>A0A7V4FE87</accession>
<comment type="caution">
    <text evidence="1">The sequence shown here is derived from an EMBL/GenBank/DDBJ whole genome shotgun (WGS) entry which is preliminary data.</text>
</comment>
<dbReference type="Gene3D" id="2.60.40.4070">
    <property type="match status" value="1"/>
</dbReference>
<proteinExistence type="predicted"/>
<dbReference type="NCBIfam" id="TIGR04183">
    <property type="entry name" value="Por_Secre_tail"/>
    <property type="match status" value="1"/>
</dbReference>
<dbReference type="EMBL" id="DTBX01000052">
    <property type="protein sequence ID" value="HGQ55117.1"/>
    <property type="molecule type" value="Genomic_DNA"/>
</dbReference>
<organism evidence="1">
    <name type="scientific">candidate division WOR-3 bacterium</name>
    <dbReference type="NCBI Taxonomy" id="2052148"/>
    <lineage>
        <taxon>Bacteria</taxon>
        <taxon>Bacteria division WOR-3</taxon>
    </lineage>
</organism>
<sequence length="534" mass="61958">MVKVRILIIFFFIFLIQKSDAGFINGFENYQPPREVNSPVELYGTFINQEVEYPYDWGRDALIDTSYLYDFDGDYDENTGWLWVVLAPGFDSVFRIYRSTDRGIHWTLCYEFYHGIKSLYPKVGIVLGRGDSNYVYVFVLHKGLNNTGDIGGVKIKFDLSGWSDFWITWDNDTINDFSVCKDFRSNYWLYCIASNENRGGYNTKIYRSSDYGRTWDSQAGYNIYDPHIVFGTGSNLFVTWVRPTRDTVCFQRNNNYGTPGYWLELRNLHISPSRKYCPKVSPAFTTPDSWATTWVLYEIDYNNTGDMDIWYAVRSHAWGDTWRKMNILSASSLLDERVPDVKYYKSTGNIYINAAYIIYDSSYTETSYVYSRWSDANNPFDFHERNKVNDSGTQVGTLFSSKTCGPKIIYSPGAPAPGGGVLYARAGIFYLPKGLYFDAPWFPSAIEREKEYKAKILKIKTISQKEVVFQFTKEVSDIAIYNLEGRLVKSFINKDKQVIWNGKDKSGKEMPTGVYLIKFKTDKKEFTQKFIFLR</sequence>
<protein>
    <submittedName>
        <fullName evidence="1">T9SS type A sorting domain-containing protein</fullName>
    </submittedName>
</protein>
<gene>
    <name evidence="1" type="ORF">ENU28_01465</name>
</gene>
<reference evidence="1" key="1">
    <citation type="journal article" date="2020" name="mSystems">
        <title>Genome- and Community-Level Interaction Insights into Carbon Utilization and Element Cycling Functions of Hydrothermarchaeota in Hydrothermal Sediment.</title>
        <authorList>
            <person name="Zhou Z."/>
            <person name="Liu Y."/>
            <person name="Xu W."/>
            <person name="Pan J."/>
            <person name="Luo Z.H."/>
            <person name="Li M."/>
        </authorList>
    </citation>
    <scope>NUCLEOTIDE SEQUENCE [LARGE SCALE GENOMIC DNA]</scope>
    <source>
        <strain evidence="1">SpSt-655</strain>
    </source>
</reference>
<dbReference type="AlphaFoldDB" id="A0A7V4FE87"/>